<feature type="non-terminal residue" evidence="1">
    <location>
        <position position="1"/>
    </location>
</feature>
<dbReference type="AlphaFoldDB" id="A0A8J6XLM4"/>
<proteinExistence type="predicted"/>
<name>A0A8J6XLM4_9CYAN</name>
<reference evidence="1" key="1">
    <citation type="submission" date="2020-09" db="EMBL/GenBank/DDBJ databases">
        <title>Iningainema tapete sp. nov. (Scytonemataceae, Cyanobacteria) from greenhouses in central Florida (USA) produces two types of nodularin with biosynthetic potential for microcystin-LR and anabaenopeptins.</title>
        <authorList>
            <person name="Berthold D.E."/>
            <person name="Lefler F.W."/>
            <person name="Huang I.-S."/>
            <person name="Abdulla H."/>
            <person name="Zimba P.V."/>
            <person name="Laughinghouse H.D. IV."/>
        </authorList>
    </citation>
    <scope>NUCLEOTIDE SEQUENCE</scope>
    <source>
        <strain evidence="1">BLCCT55</strain>
    </source>
</reference>
<comment type="caution">
    <text evidence="1">The sequence shown here is derived from an EMBL/GenBank/DDBJ whole genome shotgun (WGS) entry which is preliminary data.</text>
</comment>
<organism evidence="1 2">
    <name type="scientific">Iningainema tapete BLCC-T55</name>
    <dbReference type="NCBI Taxonomy" id="2748662"/>
    <lineage>
        <taxon>Bacteria</taxon>
        <taxon>Bacillati</taxon>
        <taxon>Cyanobacteriota</taxon>
        <taxon>Cyanophyceae</taxon>
        <taxon>Nostocales</taxon>
        <taxon>Scytonemataceae</taxon>
        <taxon>Iningainema tapete</taxon>
    </lineage>
</organism>
<protein>
    <submittedName>
        <fullName evidence="1">Uncharacterized protein</fullName>
    </submittedName>
</protein>
<accession>A0A8J6XLM4</accession>
<dbReference type="RefSeq" id="WP_202895601.1">
    <property type="nucleotide sequence ID" value="NZ_CAWPPI010000061.1"/>
</dbReference>
<dbReference type="Proteomes" id="UP000629098">
    <property type="component" value="Unassembled WGS sequence"/>
</dbReference>
<gene>
    <name evidence="1" type="ORF">ICL16_18075</name>
</gene>
<evidence type="ECO:0000313" key="2">
    <source>
        <dbReference type="Proteomes" id="UP000629098"/>
    </source>
</evidence>
<keyword evidence="2" id="KW-1185">Reference proteome</keyword>
<evidence type="ECO:0000313" key="1">
    <source>
        <dbReference type="EMBL" id="MBD2773929.1"/>
    </source>
</evidence>
<dbReference type="EMBL" id="JACXAE010000061">
    <property type="protein sequence ID" value="MBD2773929.1"/>
    <property type="molecule type" value="Genomic_DNA"/>
</dbReference>
<sequence length="131" mass="14238">TDTLVSFELKDVLIPAQSAVANVSVSLDYKAGVDNTQFRNILPVAEFVEDKLTNSRNPNDFYEVINRNVSEQTFSDLGLSSVLDSLTITLGVAPNSNIPFSFTNTVTITPDGITQLHGNHVLELNSVIAEI</sequence>